<feature type="transmembrane region" description="Helical" evidence="1">
    <location>
        <begin position="18"/>
        <end position="39"/>
    </location>
</feature>
<accession>J3M6K9</accession>
<protein>
    <submittedName>
        <fullName evidence="2">Uncharacterized protein</fullName>
    </submittedName>
</protein>
<keyword evidence="1" id="KW-1133">Transmembrane helix</keyword>
<sequence>CSWPNVRRLSPATFIHLAYFQLTSFLARAAVACVTWLVTGGHKLSGTHRLLLCVREKEIERER</sequence>
<keyword evidence="3" id="KW-1185">Reference proteome</keyword>
<evidence type="ECO:0000256" key="1">
    <source>
        <dbReference type="SAM" id="Phobius"/>
    </source>
</evidence>
<keyword evidence="1" id="KW-0472">Membrane</keyword>
<dbReference type="Proteomes" id="UP000006038">
    <property type="component" value="Chromosome 5"/>
</dbReference>
<reference evidence="2" key="1">
    <citation type="journal article" date="2013" name="Nat. Commun.">
        <title>Whole-genome sequencing of Oryza brachyantha reveals mechanisms underlying Oryza genome evolution.</title>
        <authorList>
            <person name="Chen J."/>
            <person name="Huang Q."/>
            <person name="Gao D."/>
            <person name="Wang J."/>
            <person name="Lang Y."/>
            <person name="Liu T."/>
            <person name="Li B."/>
            <person name="Bai Z."/>
            <person name="Luis Goicoechea J."/>
            <person name="Liang C."/>
            <person name="Chen C."/>
            <person name="Zhang W."/>
            <person name="Sun S."/>
            <person name="Liao Y."/>
            <person name="Zhang X."/>
            <person name="Yang L."/>
            <person name="Song C."/>
            <person name="Wang M."/>
            <person name="Shi J."/>
            <person name="Liu G."/>
            <person name="Liu J."/>
            <person name="Zhou H."/>
            <person name="Zhou W."/>
            <person name="Yu Q."/>
            <person name="An N."/>
            <person name="Chen Y."/>
            <person name="Cai Q."/>
            <person name="Wang B."/>
            <person name="Liu B."/>
            <person name="Min J."/>
            <person name="Huang Y."/>
            <person name="Wu H."/>
            <person name="Li Z."/>
            <person name="Zhang Y."/>
            <person name="Yin Y."/>
            <person name="Song W."/>
            <person name="Jiang J."/>
            <person name="Jackson S.A."/>
            <person name="Wing R.A."/>
            <person name="Wang J."/>
            <person name="Chen M."/>
        </authorList>
    </citation>
    <scope>NUCLEOTIDE SEQUENCE [LARGE SCALE GENOMIC DNA]</scope>
    <source>
        <strain evidence="2">cv. IRGC 101232</strain>
    </source>
</reference>
<name>J3M6K9_ORYBR</name>
<dbReference type="HOGENOM" id="CLU_2892716_0_0_1"/>
<dbReference type="EnsemblPlants" id="OB05G22330.1">
    <property type="protein sequence ID" value="OB05G22330.1"/>
    <property type="gene ID" value="OB05G22330"/>
</dbReference>
<reference evidence="2" key="2">
    <citation type="submission" date="2013-04" db="UniProtKB">
        <authorList>
            <consortium name="EnsemblPlants"/>
        </authorList>
    </citation>
    <scope>IDENTIFICATION</scope>
</reference>
<dbReference type="Gramene" id="OB05G22330.1">
    <property type="protein sequence ID" value="OB05G22330.1"/>
    <property type="gene ID" value="OB05G22330"/>
</dbReference>
<organism evidence="2">
    <name type="scientific">Oryza brachyantha</name>
    <name type="common">malo sina</name>
    <dbReference type="NCBI Taxonomy" id="4533"/>
    <lineage>
        <taxon>Eukaryota</taxon>
        <taxon>Viridiplantae</taxon>
        <taxon>Streptophyta</taxon>
        <taxon>Embryophyta</taxon>
        <taxon>Tracheophyta</taxon>
        <taxon>Spermatophyta</taxon>
        <taxon>Magnoliopsida</taxon>
        <taxon>Liliopsida</taxon>
        <taxon>Poales</taxon>
        <taxon>Poaceae</taxon>
        <taxon>BOP clade</taxon>
        <taxon>Oryzoideae</taxon>
        <taxon>Oryzeae</taxon>
        <taxon>Oryzinae</taxon>
        <taxon>Oryza</taxon>
    </lineage>
</organism>
<dbReference type="AlphaFoldDB" id="J3M6K9"/>
<keyword evidence="1" id="KW-0812">Transmembrane</keyword>
<proteinExistence type="predicted"/>
<evidence type="ECO:0000313" key="2">
    <source>
        <dbReference type="EnsemblPlants" id="OB05G22330.1"/>
    </source>
</evidence>
<evidence type="ECO:0000313" key="3">
    <source>
        <dbReference type="Proteomes" id="UP000006038"/>
    </source>
</evidence>